<evidence type="ECO:0000256" key="2">
    <source>
        <dbReference type="ARBA" id="ARBA00004496"/>
    </source>
</evidence>
<reference evidence="10" key="2">
    <citation type="submission" date="2020-08" db="EMBL/GenBank/DDBJ databases">
        <title>Plant Genome Project.</title>
        <authorList>
            <person name="Zhang R.-G."/>
        </authorList>
    </citation>
    <scope>NUCLEOTIDE SEQUENCE</scope>
    <source>
        <strain evidence="10">Huo1</strain>
        <tissue evidence="10">Leaf</tissue>
    </source>
</reference>
<evidence type="ECO:0000256" key="6">
    <source>
        <dbReference type="ARBA" id="ARBA00022790"/>
    </source>
</evidence>
<dbReference type="InterPro" id="IPR000717">
    <property type="entry name" value="PCI_dom"/>
</dbReference>
<dbReference type="Pfam" id="PF25983">
    <property type="entry name" value="COPS2_C"/>
    <property type="match status" value="1"/>
</dbReference>
<comment type="caution">
    <text evidence="10">The sequence shown here is derived from an EMBL/GenBank/DDBJ whole genome shotgun (WGS) entry which is preliminary data.</text>
</comment>
<keyword evidence="11" id="KW-1185">Reference proteome</keyword>
<keyword evidence="5" id="KW-0963">Cytoplasm</keyword>
<dbReference type="InterPro" id="IPR036390">
    <property type="entry name" value="WH_DNA-bd_sf"/>
</dbReference>
<feature type="region of interest" description="Disordered" evidence="8">
    <location>
        <begin position="1"/>
        <end position="22"/>
    </location>
</feature>
<evidence type="ECO:0000256" key="1">
    <source>
        <dbReference type="ARBA" id="ARBA00004123"/>
    </source>
</evidence>
<dbReference type="PROSITE" id="PS50250">
    <property type="entry name" value="PCI"/>
    <property type="match status" value="1"/>
</dbReference>
<gene>
    <name evidence="10" type="ORF">SASPL_128011</name>
</gene>
<evidence type="ECO:0000259" key="9">
    <source>
        <dbReference type="PROSITE" id="PS50250"/>
    </source>
</evidence>
<dbReference type="SMART" id="SM00088">
    <property type="entry name" value="PINT"/>
    <property type="match status" value="1"/>
</dbReference>
<protein>
    <recommendedName>
        <fullName evidence="4">COP9 signalosome complex subunit 2</fullName>
    </recommendedName>
</protein>
<dbReference type="SMART" id="SM00753">
    <property type="entry name" value="PAM"/>
    <property type="match status" value="1"/>
</dbReference>
<organism evidence="10">
    <name type="scientific">Salvia splendens</name>
    <name type="common">Scarlet sage</name>
    <dbReference type="NCBI Taxonomy" id="180675"/>
    <lineage>
        <taxon>Eukaryota</taxon>
        <taxon>Viridiplantae</taxon>
        <taxon>Streptophyta</taxon>
        <taxon>Embryophyta</taxon>
        <taxon>Tracheophyta</taxon>
        <taxon>Spermatophyta</taxon>
        <taxon>Magnoliopsida</taxon>
        <taxon>eudicotyledons</taxon>
        <taxon>Gunneridae</taxon>
        <taxon>Pentapetalae</taxon>
        <taxon>asterids</taxon>
        <taxon>lamiids</taxon>
        <taxon>Lamiales</taxon>
        <taxon>Lamiaceae</taxon>
        <taxon>Nepetoideae</taxon>
        <taxon>Mentheae</taxon>
        <taxon>Salviinae</taxon>
        <taxon>Salvia</taxon>
        <taxon>Salvia subgen. Calosphace</taxon>
        <taxon>core Calosphace</taxon>
    </lineage>
</organism>
<feature type="domain" description="PCI" evidence="9">
    <location>
        <begin position="284"/>
        <end position="454"/>
    </location>
</feature>
<evidence type="ECO:0000256" key="8">
    <source>
        <dbReference type="SAM" id="MobiDB-lite"/>
    </source>
</evidence>
<dbReference type="Proteomes" id="UP000298416">
    <property type="component" value="Unassembled WGS sequence"/>
</dbReference>
<dbReference type="PANTHER" id="PTHR10678">
    <property type="entry name" value="26S PROTEASOME NON-ATPASE REGULATORY SUBUNIT 11/COP9 SIGNALOSOME COMPLEX SUBUNIT 2"/>
    <property type="match status" value="1"/>
</dbReference>
<evidence type="ECO:0000256" key="5">
    <source>
        <dbReference type="ARBA" id="ARBA00022490"/>
    </source>
</evidence>
<name>A0A8X8ZLP8_SALSN</name>
<evidence type="ECO:0000313" key="10">
    <source>
        <dbReference type="EMBL" id="KAG6409967.1"/>
    </source>
</evidence>
<dbReference type="AlphaFoldDB" id="A0A8X8ZLP8"/>
<dbReference type="EMBL" id="PNBA02000010">
    <property type="protein sequence ID" value="KAG6409967.1"/>
    <property type="molecule type" value="Genomic_DNA"/>
</dbReference>
<evidence type="ECO:0000256" key="7">
    <source>
        <dbReference type="ARBA" id="ARBA00023242"/>
    </source>
</evidence>
<keyword evidence="7" id="KW-0539">Nucleus</keyword>
<comment type="similarity">
    <text evidence="3">Belongs to the CSN2 family.</text>
</comment>
<accession>A0A8X8ZLP8</accession>
<dbReference type="Pfam" id="PF01399">
    <property type="entry name" value="PCI"/>
    <property type="match status" value="1"/>
</dbReference>
<sequence>MGSDADMEDYGFEYSDEEPEEQDVDIENQYYNSKGFVETDPEGALEGFAEVVRMEPERAEWGFKALKQTVKLYYKLGRYKEMMDAYRDMLTYIKSAVTRNYSEKCLNNIMDFISGSAGQNFNLLQEFYQTTLKALEEAKNERLWFKTNLKLCKIWFDIGEYGRMSKILKELHKSCQKEDGTDDQKKGTQLLEVYAIEIQMYTETKNNKKLKELYQKALSVKSAIPHPRIMGIIRECGGKMHMAERQWPDAATDFFEAFKNYDEAGNQRRIQCLKYACDLIDSRLFALCVDVLSSQMYTYISMYFVSNDCLSNGHVRYLVLANMLMESEVNPFDGQEAKPYKNDPEILAMTNLIAAYQRNEILEFEKILKSNRRTIMDDLFIRNYIEDLLKNVRTQVLLKLIKPYTRIRIPFISKELNVPEKDVEELLVSLILDNRITGHIDQVNRLLERGDRSKGMKKYTAIDKWNTQLKSLYQTVGNRVC</sequence>
<evidence type="ECO:0000256" key="3">
    <source>
        <dbReference type="ARBA" id="ARBA00009318"/>
    </source>
</evidence>
<reference evidence="10" key="1">
    <citation type="submission" date="2018-01" db="EMBL/GenBank/DDBJ databases">
        <authorList>
            <person name="Mao J.F."/>
        </authorList>
    </citation>
    <scope>NUCLEOTIDE SEQUENCE</scope>
    <source>
        <strain evidence="10">Huo1</strain>
        <tissue evidence="10">Leaf</tissue>
    </source>
</reference>
<proteinExistence type="inferred from homology"/>
<evidence type="ECO:0000256" key="4">
    <source>
        <dbReference type="ARBA" id="ARBA00014879"/>
    </source>
</evidence>
<comment type="subcellular location">
    <subcellularLocation>
        <location evidence="2">Cytoplasm</location>
    </subcellularLocation>
    <subcellularLocation>
        <location evidence="1">Nucleus</location>
    </subcellularLocation>
</comment>
<evidence type="ECO:0000313" key="11">
    <source>
        <dbReference type="Proteomes" id="UP000298416"/>
    </source>
</evidence>
<dbReference type="InterPro" id="IPR050871">
    <property type="entry name" value="26S_Proteasome/COP9_Components"/>
</dbReference>
<keyword evidence="6" id="KW-0736">Signalosome</keyword>
<dbReference type="SUPFAM" id="SSF46785">
    <property type="entry name" value="Winged helix' DNA-binding domain"/>
    <property type="match status" value="1"/>
</dbReference>
<dbReference type="InterPro" id="IPR058796">
    <property type="entry name" value="COPS2_C"/>
</dbReference>
<dbReference type="Gene3D" id="1.25.40.570">
    <property type="match status" value="2"/>
</dbReference>